<reference evidence="3 4" key="1">
    <citation type="submission" date="2018-07" db="EMBL/GenBank/DDBJ databases">
        <title>Pseudomonas laoshanensis sp. nov., isolated from soil.</title>
        <authorList>
            <person name="Sun J."/>
            <person name="Yu L."/>
            <person name="Wang M."/>
            <person name="Zhang C."/>
        </authorList>
    </citation>
    <scope>NUCLEOTIDE SEQUENCE [LARGE SCALE GENOMIC DNA]</scope>
    <source>
        <strain evidence="3 4">Y22</strain>
    </source>
</reference>
<comment type="similarity">
    <text evidence="1">Belongs to the SIP oxidoreductase family.</text>
</comment>
<dbReference type="InterPro" id="IPR007037">
    <property type="entry name" value="SIP_rossman_dom"/>
</dbReference>
<dbReference type="Proteomes" id="UP000463138">
    <property type="component" value="Unassembled WGS sequence"/>
</dbReference>
<dbReference type="PANTHER" id="PTHR30157:SF0">
    <property type="entry name" value="NADPH-DEPENDENT FERRIC-CHELATE REDUCTASE"/>
    <property type="match status" value="1"/>
</dbReference>
<dbReference type="EMBL" id="QOVF01000001">
    <property type="protein sequence ID" value="KAA0696286.1"/>
    <property type="molecule type" value="Genomic_DNA"/>
</dbReference>
<dbReference type="Gene3D" id="2.40.30.10">
    <property type="entry name" value="Translation factors"/>
    <property type="match status" value="1"/>
</dbReference>
<dbReference type="InterPro" id="IPR013113">
    <property type="entry name" value="SIP_FAD-bd"/>
</dbReference>
<dbReference type="Gene3D" id="3.40.50.80">
    <property type="entry name" value="Nucleotide-binding domain of ferredoxin-NADP reductase (FNR) module"/>
    <property type="match status" value="1"/>
</dbReference>
<protein>
    <submittedName>
        <fullName evidence="3">Siderophore-interacting protein</fullName>
    </submittedName>
</protein>
<evidence type="ECO:0000313" key="4">
    <source>
        <dbReference type="Proteomes" id="UP000463138"/>
    </source>
</evidence>
<accession>A0A7V7GY40</accession>
<evidence type="ECO:0000259" key="2">
    <source>
        <dbReference type="PROSITE" id="PS51384"/>
    </source>
</evidence>
<dbReference type="GO" id="GO:0016491">
    <property type="term" value="F:oxidoreductase activity"/>
    <property type="evidence" value="ECO:0007669"/>
    <property type="project" value="InterPro"/>
</dbReference>
<keyword evidence="4" id="KW-1185">Reference proteome</keyword>
<dbReference type="InterPro" id="IPR017938">
    <property type="entry name" value="Riboflavin_synthase-like_b-brl"/>
</dbReference>
<proteinExistence type="inferred from homology"/>
<dbReference type="PANTHER" id="PTHR30157">
    <property type="entry name" value="FERRIC REDUCTASE, NADPH-DEPENDENT"/>
    <property type="match status" value="1"/>
</dbReference>
<dbReference type="InterPro" id="IPR039374">
    <property type="entry name" value="SIP_fam"/>
</dbReference>
<evidence type="ECO:0000256" key="1">
    <source>
        <dbReference type="ARBA" id="ARBA00035644"/>
    </source>
</evidence>
<name>A0A7V7GY40_9GAMM</name>
<dbReference type="SUPFAM" id="SSF63380">
    <property type="entry name" value="Riboflavin synthase domain-like"/>
    <property type="match status" value="1"/>
</dbReference>
<dbReference type="InterPro" id="IPR039261">
    <property type="entry name" value="FNR_nucleotide-bd"/>
</dbReference>
<organism evidence="3 4">
    <name type="scientific">Halopseudomonas laoshanensis</name>
    <dbReference type="NCBI Taxonomy" id="2268758"/>
    <lineage>
        <taxon>Bacteria</taxon>
        <taxon>Pseudomonadati</taxon>
        <taxon>Pseudomonadota</taxon>
        <taxon>Gammaproteobacteria</taxon>
        <taxon>Pseudomonadales</taxon>
        <taxon>Pseudomonadaceae</taxon>
        <taxon>Halopseudomonas</taxon>
    </lineage>
</organism>
<dbReference type="Pfam" id="PF04954">
    <property type="entry name" value="SIP"/>
    <property type="match status" value="1"/>
</dbReference>
<gene>
    <name evidence="3" type="ORF">DT594_02710</name>
</gene>
<dbReference type="Pfam" id="PF08021">
    <property type="entry name" value="FAD_binding_9"/>
    <property type="match status" value="1"/>
</dbReference>
<dbReference type="AlphaFoldDB" id="A0A7V7GY40"/>
<dbReference type="PROSITE" id="PS51384">
    <property type="entry name" value="FAD_FR"/>
    <property type="match status" value="1"/>
</dbReference>
<dbReference type="CDD" id="cd06193">
    <property type="entry name" value="siderophore_interacting"/>
    <property type="match status" value="1"/>
</dbReference>
<sequence length="247" mass="27297">MARALPRNLHVISKHNVTPNMLRVTLGGDGMLDFPEDQAGGYIKLMFDAGPENKPLMRTYTIREQRVGEIDVDFVLHGDGGPASHWAAHCQTGDSILVGGPGAKKPLDHSADYFVLAGDMTALPAISVNIEALPADARGTAILEVIDQADIQQLNAPAGMELIWLINPEPGHRPEALAERMRQLPWPDGRVNVWAACEFTGMRALRQYFREERQVDRADLYISSYWKHGSNEDQHKQLKQADAVQAG</sequence>
<dbReference type="OrthoDB" id="9814826at2"/>
<dbReference type="InterPro" id="IPR017927">
    <property type="entry name" value="FAD-bd_FR_type"/>
</dbReference>
<dbReference type="RefSeq" id="WP_149331252.1">
    <property type="nucleotide sequence ID" value="NZ_QOVF01000001.1"/>
</dbReference>
<comment type="caution">
    <text evidence="3">The sequence shown here is derived from an EMBL/GenBank/DDBJ whole genome shotgun (WGS) entry which is preliminary data.</text>
</comment>
<feature type="domain" description="FAD-binding FR-type" evidence="2">
    <location>
        <begin position="4"/>
        <end position="108"/>
    </location>
</feature>
<evidence type="ECO:0000313" key="3">
    <source>
        <dbReference type="EMBL" id="KAA0696286.1"/>
    </source>
</evidence>